<organism evidence="2 3">
    <name type="scientific">Phaseolus vulgaris</name>
    <name type="common">Kidney bean</name>
    <name type="synonym">French bean</name>
    <dbReference type="NCBI Taxonomy" id="3885"/>
    <lineage>
        <taxon>Eukaryota</taxon>
        <taxon>Viridiplantae</taxon>
        <taxon>Streptophyta</taxon>
        <taxon>Embryophyta</taxon>
        <taxon>Tracheophyta</taxon>
        <taxon>Spermatophyta</taxon>
        <taxon>Magnoliopsida</taxon>
        <taxon>eudicotyledons</taxon>
        <taxon>Gunneridae</taxon>
        <taxon>Pentapetalae</taxon>
        <taxon>rosids</taxon>
        <taxon>fabids</taxon>
        <taxon>Fabales</taxon>
        <taxon>Fabaceae</taxon>
        <taxon>Papilionoideae</taxon>
        <taxon>50 kb inversion clade</taxon>
        <taxon>NPAAA clade</taxon>
        <taxon>indigoferoid/millettioid clade</taxon>
        <taxon>Phaseoleae</taxon>
        <taxon>Phaseolus</taxon>
    </lineage>
</organism>
<accession>V7CNN0</accession>
<keyword evidence="1" id="KW-0472">Membrane</keyword>
<name>V7CNN0_PHAVU</name>
<dbReference type="Gramene" id="ESW30973">
    <property type="protein sequence ID" value="ESW30973"/>
    <property type="gene ID" value="PHAVU_002G198000g"/>
</dbReference>
<reference evidence="3" key="1">
    <citation type="journal article" date="2014" name="Nat. Genet.">
        <title>A reference genome for common bean and genome-wide analysis of dual domestications.</title>
        <authorList>
            <person name="Schmutz J."/>
            <person name="McClean P.E."/>
            <person name="Mamidi S."/>
            <person name="Wu G.A."/>
            <person name="Cannon S.B."/>
            <person name="Grimwood J."/>
            <person name="Jenkins J."/>
            <person name="Shu S."/>
            <person name="Song Q."/>
            <person name="Chavarro C."/>
            <person name="Torres-Torres M."/>
            <person name="Geffroy V."/>
            <person name="Moghaddam S.M."/>
            <person name="Gao D."/>
            <person name="Abernathy B."/>
            <person name="Barry K."/>
            <person name="Blair M."/>
            <person name="Brick M.A."/>
            <person name="Chovatia M."/>
            <person name="Gepts P."/>
            <person name="Goodstein D.M."/>
            <person name="Gonzales M."/>
            <person name="Hellsten U."/>
            <person name="Hyten D.L."/>
            <person name="Jia G."/>
            <person name="Kelly J.D."/>
            <person name="Kudrna D."/>
            <person name="Lee R."/>
            <person name="Richard M.M."/>
            <person name="Miklas P.N."/>
            <person name="Osorno J.M."/>
            <person name="Rodrigues J."/>
            <person name="Thareau V."/>
            <person name="Urrea C.A."/>
            <person name="Wang M."/>
            <person name="Yu Y."/>
            <person name="Zhang M."/>
            <person name="Wing R.A."/>
            <person name="Cregan P.B."/>
            <person name="Rokhsar D.S."/>
            <person name="Jackson S.A."/>
        </authorList>
    </citation>
    <scope>NUCLEOTIDE SEQUENCE [LARGE SCALE GENOMIC DNA]</scope>
    <source>
        <strain evidence="3">cv. G19833</strain>
    </source>
</reference>
<sequence length="117" mass="13915">MCLIEFLTHSNKFFRCLERCLRGKYLYSYVFFFGLICLNPFHFYFRKRLCCLQFSGHYECYEEHWEANEHNPSKCCSVPGITLTKCFIQISGICVGTEVIPMEFEVRSSRESICCRM</sequence>
<feature type="transmembrane region" description="Helical" evidence="1">
    <location>
        <begin position="25"/>
        <end position="45"/>
    </location>
</feature>
<gene>
    <name evidence="2" type="ORF">PHAVU_002G198000g</name>
</gene>
<dbReference type="Proteomes" id="UP000000226">
    <property type="component" value="Chromosome 2"/>
</dbReference>
<dbReference type="AlphaFoldDB" id="V7CNN0"/>
<proteinExistence type="predicted"/>
<keyword evidence="1" id="KW-1133">Transmembrane helix</keyword>
<keyword evidence="1" id="KW-0812">Transmembrane</keyword>
<protein>
    <submittedName>
        <fullName evidence="2">Uncharacterized protein</fullName>
    </submittedName>
</protein>
<keyword evidence="3" id="KW-1185">Reference proteome</keyword>
<dbReference type="EMBL" id="CM002289">
    <property type="protein sequence ID" value="ESW30973.1"/>
    <property type="molecule type" value="Genomic_DNA"/>
</dbReference>
<evidence type="ECO:0000313" key="3">
    <source>
        <dbReference type="Proteomes" id="UP000000226"/>
    </source>
</evidence>
<evidence type="ECO:0000256" key="1">
    <source>
        <dbReference type="SAM" id="Phobius"/>
    </source>
</evidence>
<evidence type="ECO:0000313" key="2">
    <source>
        <dbReference type="EMBL" id="ESW30973.1"/>
    </source>
</evidence>